<sequence>MLPGRLETGDDICAECAEITTNLTCDLCGLERERFRGGQCIVCVLDGELTALLKPHDPPDLRLKRLITVLTTVKRPESIYTWLRTNGGASTELLKRLGDRELTLSHEAFDALPQTAAVEHLRSILTHNHMLPAQHDRQIAVFEQWLNDRLDELRPTPAIHSPIERFAKWHHLRRLTTESSETKNMNYATRCAKQEITEAGKFLRWLLDEHGKTSVTMSQIHIDQYLTEGTSTRRHIRNFVRYLGREKTLPSLDVPVRLAKTTPMLTQQQRRGHIKTLLEAVNVSTSIRLAGLLFLLYGIPIGRLSMTTIDQVDVKPNIGITIKFGRNPAPVPDELIPLFLAHLQTREQQGTINTGTHWLFPGVRAGKPRSPNTLVIQLRDRVGINIQGVRNTTIRGLVEEIDPSSLSRMLGYSKQIMAKHATAATIPWSSYVIDKNPHYAHARPEGPEPTPPKTPS</sequence>
<organism evidence="1 2">
    <name type="scientific">Subtercola boreus</name>
    <dbReference type="NCBI Taxonomy" id="120213"/>
    <lineage>
        <taxon>Bacteria</taxon>
        <taxon>Bacillati</taxon>
        <taxon>Actinomycetota</taxon>
        <taxon>Actinomycetes</taxon>
        <taxon>Micrococcales</taxon>
        <taxon>Microbacteriaceae</taxon>
        <taxon>Subtercola</taxon>
    </lineage>
</organism>
<reference evidence="1 2" key="1">
    <citation type="submission" date="2017-04" db="EMBL/GenBank/DDBJ databases">
        <title>Comparative genome analysis of Subtercola boreus.</title>
        <authorList>
            <person name="Cho Y.-J."/>
            <person name="Cho A."/>
            <person name="Kim O.-S."/>
            <person name="Lee J.-I."/>
        </authorList>
    </citation>
    <scope>NUCLEOTIDE SEQUENCE [LARGE SCALE GENOMIC DNA]</scope>
    <source>
        <strain evidence="1 2">P27479</strain>
    </source>
</reference>
<dbReference type="OrthoDB" id="3405537at2"/>
<comment type="caution">
    <text evidence="1">The sequence shown here is derived from an EMBL/GenBank/DDBJ whole genome shotgun (WGS) entry which is preliminary data.</text>
</comment>
<name>A0A3E0VY23_9MICO</name>
<accession>A0A3E0VY23</accession>
<protein>
    <submittedName>
        <fullName evidence="1">Uncharacterized protein</fullName>
    </submittedName>
</protein>
<gene>
    <name evidence="1" type="ORF">B7R22_07825</name>
</gene>
<dbReference type="EMBL" id="NBXB01000027">
    <property type="protein sequence ID" value="RFA14631.1"/>
    <property type="molecule type" value="Genomic_DNA"/>
</dbReference>
<dbReference type="GO" id="GO:0003677">
    <property type="term" value="F:DNA binding"/>
    <property type="evidence" value="ECO:0007669"/>
    <property type="project" value="InterPro"/>
</dbReference>
<evidence type="ECO:0000313" key="2">
    <source>
        <dbReference type="Proteomes" id="UP000256541"/>
    </source>
</evidence>
<proteinExistence type="predicted"/>
<dbReference type="SUPFAM" id="SSF56349">
    <property type="entry name" value="DNA breaking-rejoining enzymes"/>
    <property type="match status" value="1"/>
</dbReference>
<dbReference type="AlphaFoldDB" id="A0A3E0VY23"/>
<dbReference type="InterPro" id="IPR011010">
    <property type="entry name" value="DNA_brk_join_enz"/>
</dbReference>
<dbReference type="RefSeq" id="WP_116411229.1">
    <property type="nucleotide sequence ID" value="NZ_NBXB01000027.1"/>
</dbReference>
<dbReference type="Proteomes" id="UP000256541">
    <property type="component" value="Unassembled WGS sequence"/>
</dbReference>
<evidence type="ECO:0000313" key="1">
    <source>
        <dbReference type="EMBL" id="RFA14631.1"/>
    </source>
</evidence>